<evidence type="ECO:0000256" key="2">
    <source>
        <dbReference type="ARBA" id="ARBA00022679"/>
    </source>
</evidence>
<dbReference type="GO" id="GO:0016301">
    <property type="term" value="F:kinase activity"/>
    <property type="evidence" value="ECO:0007669"/>
    <property type="project" value="UniProtKB-KW"/>
</dbReference>
<sequence length="327" mass="33441">MPLPAPQTPGLVTLGESLALLTTREPERLRHAHELVLAVGGAESNTAIGVSRLDAPATWIGRVGADELGELVVRTLRAERVRVAATVDPEVPTSLMLKERPSATSARVSYYRAGGPGARLRPGDLDRELIAGAGVLHLTGITPALSPSARETVHAAVAIAREAGVPVSFDVNYRSKLWAPADAAPELLALAALADHVFVGHDEAQALGWPGDPAALGAWLRGAGASGEAAAARVVVVKLGADGALAVTAEGTHPVAPVPIVPVDPVGAGDAFAAGYLAELLAGAPLAVRLRTAATCGAAACTTRGDWEALPTRAELARLDAPEEVVR</sequence>
<reference evidence="7 8" key="1">
    <citation type="journal article" date="2010" name="Stand. Genomic Sci.">
        <title>Complete genome sequence of Conexibacter woesei type strain (ID131577).</title>
        <authorList>
            <person name="Pukall R."/>
            <person name="Lapidus A."/>
            <person name="Glavina Del Rio T."/>
            <person name="Copeland A."/>
            <person name="Tice H."/>
            <person name="Cheng J.-F."/>
            <person name="Lucas S."/>
            <person name="Chen F."/>
            <person name="Nolan M."/>
            <person name="Bruce D."/>
            <person name="Goodwin L."/>
            <person name="Pitluck S."/>
            <person name="Mavromatis K."/>
            <person name="Ivanova N."/>
            <person name="Ovchinnikova G."/>
            <person name="Pati A."/>
            <person name="Chen A."/>
            <person name="Palaniappan K."/>
            <person name="Land M."/>
            <person name="Hauser L."/>
            <person name="Chang Y.-J."/>
            <person name="Jeffries C.D."/>
            <person name="Chain P."/>
            <person name="Meincke L."/>
            <person name="Sims D."/>
            <person name="Brettin T."/>
            <person name="Detter J.C."/>
            <person name="Rohde M."/>
            <person name="Goeker M."/>
            <person name="Bristow J."/>
            <person name="Eisen J.A."/>
            <person name="Markowitz V."/>
            <person name="Kyrpides N.C."/>
            <person name="Klenk H.-P."/>
            <person name="Hugenholtz P."/>
        </authorList>
    </citation>
    <scope>NUCLEOTIDE SEQUENCE [LARGE SCALE GENOMIC DNA]</scope>
    <source>
        <strain evidence="8">DSM 14684 / CIP 108061 / JCM 11494 / NBRC 100937 / ID131577</strain>
    </source>
</reference>
<evidence type="ECO:0000259" key="6">
    <source>
        <dbReference type="Pfam" id="PF00294"/>
    </source>
</evidence>
<dbReference type="InterPro" id="IPR050306">
    <property type="entry name" value="PfkB_Carbo_kinase"/>
</dbReference>
<dbReference type="PROSITE" id="PS00584">
    <property type="entry name" value="PFKB_KINASES_2"/>
    <property type="match status" value="1"/>
</dbReference>
<keyword evidence="8" id="KW-1185">Reference proteome</keyword>
<evidence type="ECO:0000313" key="8">
    <source>
        <dbReference type="Proteomes" id="UP000008229"/>
    </source>
</evidence>
<dbReference type="KEGG" id="cwo:Cwoe_4676"/>
<proteinExistence type="inferred from homology"/>
<dbReference type="OrthoDB" id="9808601at2"/>
<dbReference type="PANTHER" id="PTHR43085">
    <property type="entry name" value="HEXOKINASE FAMILY MEMBER"/>
    <property type="match status" value="1"/>
</dbReference>
<dbReference type="eggNOG" id="COG0524">
    <property type="taxonomic scope" value="Bacteria"/>
</dbReference>
<dbReference type="InterPro" id="IPR002173">
    <property type="entry name" value="Carboh/pur_kinase_PfkB_CS"/>
</dbReference>
<evidence type="ECO:0000256" key="5">
    <source>
        <dbReference type="ARBA" id="ARBA00022840"/>
    </source>
</evidence>
<dbReference type="Pfam" id="PF00294">
    <property type="entry name" value="PfkB"/>
    <property type="match status" value="1"/>
</dbReference>
<dbReference type="HOGENOM" id="CLU_027634_6_0_11"/>
<feature type="domain" description="Carbohydrate kinase PfkB" evidence="6">
    <location>
        <begin position="21"/>
        <end position="312"/>
    </location>
</feature>
<dbReference type="CDD" id="cd01166">
    <property type="entry name" value="KdgK"/>
    <property type="match status" value="1"/>
</dbReference>
<evidence type="ECO:0000256" key="1">
    <source>
        <dbReference type="ARBA" id="ARBA00010688"/>
    </source>
</evidence>
<dbReference type="RefSeq" id="WP_012936140.1">
    <property type="nucleotide sequence ID" value="NC_013739.1"/>
</dbReference>
<protein>
    <submittedName>
        <fullName evidence="7">PfkB domain protein</fullName>
    </submittedName>
</protein>
<dbReference type="AlphaFoldDB" id="D3F9Z4"/>
<name>D3F9Z4_CONWI</name>
<accession>D3F9Z4</accession>
<keyword evidence="2" id="KW-0808">Transferase</keyword>
<dbReference type="InterPro" id="IPR029056">
    <property type="entry name" value="Ribokinase-like"/>
</dbReference>
<dbReference type="SUPFAM" id="SSF53613">
    <property type="entry name" value="Ribokinase-like"/>
    <property type="match status" value="1"/>
</dbReference>
<dbReference type="Gene3D" id="3.40.1190.20">
    <property type="match status" value="1"/>
</dbReference>
<keyword evidence="3" id="KW-0547">Nucleotide-binding</keyword>
<gene>
    <name evidence="7" type="ordered locus">Cwoe_4676</name>
</gene>
<comment type="similarity">
    <text evidence="1">Belongs to the carbohydrate kinase PfkB family.</text>
</comment>
<evidence type="ECO:0000313" key="7">
    <source>
        <dbReference type="EMBL" id="ADB53089.1"/>
    </source>
</evidence>
<organism evidence="7 8">
    <name type="scientific">Conexibacter woesei (strain DSM 14684 / CCUG 47730 / CIP 108061 / JCM 11494 / NBRC 100937 / ID131577)</name>
    <dbReference type="NCBI Taxonomy" id="469383"/>
    <lineage>
        <taxon>Bacteria</taxon>
        <taxon>Bacillati</taxon>
        <taxon>Actinomycetota</taxon>
        <taxon>Thermoleophilia</taxon>
        <taxon>Solirubrobacterales</taxon>
        <taxon>Conexibacteraceae</taxon>
        <taxon>Conexibacter</taxon>
    </lineage>
</organism>
<keyword evidence="5" id="KW-0067">ATP-binding</keyword>
<dbReference type="Proteomes" id="UP000008229">
    <property type="component" value="Chromosome"/>
</dbReference>
<keyword evidence="4" id="KW-0418">Kinase</keyword>
<dbReference type="EMBL" id="CP001854">
    <property type="protein sequence ID" value="ADB53089.1"/>
    <property type="molecule type" value="Genomic_DNA"/>
</dbReference>
<evidence type="ECO:0000256" key="4">
    <source>
        <dbReference type="ARBA" id="ARBA00022777"/>
    </source>
</evidence>
<dbReference type="GO" id="GO:0005524">
    <property type="term" value="F:ATP binding"/>
    <property type="evidence" value="ECO:0007669"/>
    <property type="project" value="UniProtKB-KW"/>
</dbReference>
<dbReference type="PANTHER" id="PTHR43085:SF1">
    <property type="entry name" value="PSEUDOURIDINE KINASE-RELATED"/>
    <property type="match status" value="1"/>
</dbReference>
<dbReference type="InterPro" id="IPR011611">
    <property type="entry name" value="PfkB_dom"/>
</dbReference>
<dbReference type="STRING" id="469383.Cwoe_4676"/>
<reference evidence="8" key="2">
    <citation type="submission" date="2010-01" db="EMBL/GenBank/DDBJ databases">
        <title>The complete genome of Conexibacter woesei DSM 14684.</title>
        <authorList>
            <consortium name="US DOE Joint Genome Institute (JGI-PGF)"/>
            <person name="Lucas S."/>
            <person name="Copeland A."/>
            <person name="Lapidus A."/>
            <person name="Glavina del Rio T."/>
            <person name="Dalin E."/>
            <person name="Tice H."/>
            <person name="Bruce D."/>
            <person name="Goodwin L."/>
            <person name="Pitluck S."/>
            <person name="Kyrpides N."/>
            <person name="Mavromatis K."/>
            <person name="Ivanova N."/>
            <person name="Mikhailova N."/>
            <person name="Chertkov O."/>
            <person name="Brettin T."/>
            <person name="Detter J.C."/>
            <person name="Han C."/>
            <person name="Larimer F."/>
            <person name="Land M."/>
            <person name="Hauser L."/>
            <person name="Markowitz V."/>
            <person name="Cheng J.-F."/>
            <person name="Hugenholtz P."/>
            <person name="Woyke T."/>
            <person name="Wu D."/>
            <person name="Pukall R."/>
            <person name="Steenblock K."/>
            <person name="Schneider S."/>
            <person name="Klenk H.-P."/>
            <person name="Eisen J.A."/>
        </authorList>
    </citation>
    <scope>NUCLEOTIDE SEQUENCE [LARGE SCALE GENOMIC DNA]</scope>
    <source>
        <strain evidence="8">DSM 14684 / CIP 108061 / JCM 11494 / NBRC 100937 / ID131577</strain>
    </source>
</reference>
<evidence type="ECO:0000256" key="3">
    <source>
        <dbReference type="ARBA" id="ARBA00022741"/>
    </source>
</evidence>